<protein>
    <recommendedName>
        <fullName evidence="2">Prolipoprotein diacylglyceryl transferase</fullName>
    </recommendedName>
</protein>
<name>K2FAM2_9BACT</name>
<dbReference type="EMBL" id="AMFJ01000362">
    <property type="protein sequence ID" value="EKE28141.1"/>
    <property type="molecule type" value="Genomic_DNA"/>
</dbReference>
<gene>
    <name evidence="1" type="ORF">ACD_3C00088G0002</name>
</gene>
<evidence type="ECO:0000313" key="1">
    <source>
        <dbReference type="EMBL" id="EKE28141.1"/>
    </source>
</evidence>
<proteinExistence type="predicted"/>
<sequence>MYPQFEIFWYPVFTFWIALSISFLLFFWMLYKLSLKYWINTNFFLNNIFFYFISMFFFSRLFFIISDWRNSKFIFKEWFLKFIFMSDYNFALIWWIVWFLVVLYFKIKKFNLKSQKYIDATVLAFLFAGIVWYLWAFLWGQIIWKPTDLAIWITYSNPLSRSPYSWPIFPLAVFYSIFCFLIFTWLYITRLFIKIEWFVGYLGMAIFSSILLIFEFFNWNPDIFSSFIFLNITQIWAIWLLIFAWKWLTAIYKQESLN</sequence>
<dbReference type="AlphaFoldDB" id="K2FAM2"/>
<accession>K2FAM2</accession>
<comment type="caution">
    <text evidence="1">The sequence shown here is derived from an EMBL/GenBank/DDBJ whole genome shotgun (WGS) entry which is preliminary data.</text>
</comment>
<evidence type="ECO:0008006" key="2">
    <source>
        <dbReference type="Google" id="ProtNLM"/>
    </source>
</evidence>
<reference evidence="1" key="1">
    <citation type="journal article" date="2012" name="Science">
        <title>Fermentation, hydrogen, and sulfur metabolism in multiple uncultivated bacterial phyla.</title>
        <authorList>
            <person name="Wrighton K.C."/>
            <person name="Thomas B.C."/>
            <person name="Sharon I."/>
            <person name="Miller C.S."/>
            <person name="Castelle C.J."/>
            <person name="VerBerkmoes N.C."/>
            <person name="Wilkins M.J."/>
            <person name="Hettich R.L."/>
            <person name="Lipton M.S."/>
            <person name="Williams K.H."/>
            <person name="Long P.E."/>
            <person name="Banfield J.F."/>
        </authorList>
    </citation>
    <scope>NUCLEOTIDE SEQUENCE [LARGE SCALE GENOMIC DNA]</scope>
</reference>
<organism evidence="1">
    <name type="scientific">uncultured bacterium</name>
    <name type="common">gcode 4</name>
    <dbReference type="NCBI Taxonomy" id="1234023"/>
    <lineage>
        <taxon>Bacteria</taxon>
        <taxon>environmental samples</taxon>
    </lineage>
</organism>